<name>A0ABX7GQC5_9GAMM</name>
<evidence type="ECO:0000313" key="5">
    <source>
        <dbReference type="Proteomes" id="UP000663181"/>
    </source>
</evidence>
<feature type="compositionally biased region" description="Basic and acidic residues" evidence="2">
    <location>
        <begin position="1"/>
        <end position="10"/>
    </location>
</feature>
<feature type="region of interest" description="Disordered" evidence="2">
    <location>
        <begin position="1"/>
        <end position="23"/>
    </location>
</feature>
<dbReference type="Gene3D" id="3.40.50.150">
    <property type="entry name" value="Vaccinia Virus protein VP39"/>
    <property type="match status" value="1"/>
</dbReference>
<evidence type="ECO:0000259" key="3">
    <source>
        <dbReference type="Pfam" id="PF13649"/>
    </source>
</evidence>
<accession>A0ABX7GQC5</accession>
<reference evidence="4 5" key="1">
    <citation type="submission" date="2020-10" db="EMBL/GenBank/DDBJ databases">
        <title>Phylogeny of dyella-like bacteria.</title>
        <authorList>
            <person name="Fu J."/>
        </authorList>
    </citation>
    <scope>NUCLEOTIDE SEQUENCE [LARGE SCALE GENOMIC DNA]</scope>
    <source>
        <strain evidence="4 5">DHOB09</strain>
    </source>
</reference>
<evidence type="ECO:0000313" key="4">
    <source>
        <dbReference type="EMBL" id="QRN52514.1"/>
    </source>
</evidence>
<dbReference type="RefSeq" id="WP_188799761.1">
    <property type="nucleotide sequence ID" value="NZ_BMIZ01000002.1"/>
</dbReference>
<keyword evidence="4" id="KW-0489">Methyltransferase</keyword>
<dbReference type="Pfam" id="PF13649">
    <property type="entry name" value="Methyltransf_25"/>
    <property type="match status" value="1"/>
</dbReference>
<dbReference type="InterPro" id="IPR029063">
    <property type="entry name" value="SAM-dependent_MTases_sf"/>
</dbReference>
<organism evidence="4 5">
    <name type="scientific">Dyella caseinilytica</name>
    <dbReference type="NCBI Taxonomy" id="1849581"/>
    <lineage>
        <taxon>Bacteria</taxon>
        <taxon>Pseudomonadati</taxon>
        <taxon>Pseudomonadota</taxon>
        <taxon>Gammaproteobacteria</taxon>
        <taxon>Lysobacterales</taxon>
        <taxon>Rhodanobacteraceae</taxon>
        <taxon>Dyella</taxon>
    </lineage>
</organism>
<dbReference type="GO" id="GO:0008168">
    <property type="term" value="F:methyltransferase activity"/>
    <property type="evidence" value="ECO:0007669"/>
    <property type="project" value="UniProtKB-KW"/>
</dbReference>
<feature type="domain" description="Methyltransferase" evidence="3">
    <location>
        <begin position="44"/>
        <end position="133"/>
    </location>
</feature>
<dbReference type="CDD" id="cd02440">
    <property type="entry name" value="AdoMet_MTases"/>
    <property type="match status" value="1"/>
</dbReference>
<dbReference type="PANTHER" id="PTHR43861">
    <property type="entry name" value="TRANS-ACONITATE 2-METHYLTRANSFERASE-RELATED"/>
    <property type="match status" value="1"/>
</dbReference>
<protein>
    <submittedName>
        <fullName evidence="4">Class I SAM-dependent methyltransferase</fullName>
    </submittedName>
</protein>
<proteinExistence type="predicted"/>
<keyword evidence="5" id="KW-1185">Reference proteome</keyword>
<dbReference type="SUPFAM" id="SSF53335">
    <property type="entry name" value="S-adenosyl-L-methionine-dependent methyltransferases"/>
    <property type="match status" value="1"/>
</dbReference>
<sequence>MDKETLRAYDNESGGFADEWERQPPPEDMYAWLTRYFSPGLTADIGCGSGRDAAWLHSHGFETIGYDASEGLLVQARARHPQLRFVRAVLPELDGVPPAHFRNVLCETVIMHLEPDQIAPAVQRLLGILEPGGILYLSWRVTEGASQRDKHQRLYASFNPSLVRDACVGNDMLYDKEEINLSSGKPVHRLIVRRSGR</sequence>
<gene>
    <name evidence="4" type="ORF">ISN74_13670</name>
</gene>
<dbReference type="GO" id="GO:0032259">
    <property type="term" value="P:methylation"/>
    <property type="evidence" value="ECO:0007669"/>
    <property type="project" value="UniProtKB-KW"/>
</dbReference>
<evidence type="ECO:0000256" key="2">
    <source>
        <dbReference type="SAM" id="MobiDB-lite"/>
    </source>
</evidence>
<dbReference type="Proteomes" id="UP000663181">
    <property type="component" value="Chromosome"/>
</dbReference>
<dbReference type="EMBL" id="CP064030">
    <property type="protein sequence ID" value="QRN52514.1"/>
    <property type="molecule type" value="Genomic_DNA"/>
</dbReference>
<keyword evidence="1" id="KW-0808">Transferase</keyword>
<dbReference type="InterPro" id="IPR041698">
    <property type="entry name" value="Methyltransf_25"/>
</dbReference>
<evidence type="ECO:0000256" key="1">
    <source>
        <dbReference type="ARBA" id="ARBA00022679"/>
    </source>
</evidence>